<feature type="region of interest" description="Disordered" evidence="2">
    <location>
        <begin position="247"/>
        <end position="305"/>
    </location>
</feature>
<dbReference type="GeneID" id="107950060"/>
<feature type="region of interest" description="Disordered" evidence="2">
    <location>
        <begin position="40"/>
        <end position="66"/>
    </location>
</feature>
<keyword evidence="1" id="KW-0479">Metal-binding</keyword>
<dbReference type="PaxDb" id="3635-A0A1U8NQQ1"/>
<dbReference type="KEGG" id="ghi:107950060"/>
<evidence type="ECO:0000313" key="5">
    <source>
        <dbReference type="RefSeq" id="XP_016740294.1"/>
    </source>
</evidence>
<keyword evidence="1" id="KW-0862">Zinc</keyword>
<dbReference type="InterPro" id="IPR001878">
    <property type="entry name" value="Znf_CCHC"/>
</dbReference>
<evidence type="ECO:0000313" key="4">
    <source>
        <dbReference type="Proteomes" id="UP000818029"/>
    </source>
</evidence>
<feature type="region of interest" description="Disordered" evidence="2">
    <location>
        <begin position="342"/>
        <end position="364"/>
    </location>
</feature>
<feature type="compositionally biased region" description="Acidic residues" evidence="2">
    <location>
        <begin position="342"/>
        <end position="351"/>
    </location>
</feature>
<feature type="compositionally biased region" description="Polar residues" evidence="2">
    <location>
        <begin position="255"/>
        <end position="280"/>
    </location>
</feature>
<keyword evidence="1" id="KW-0863">Zinc-finger</keyword>
<organism evidence="4 5">
    <name type="scientific">Gossypium hirsutum</name>
    <name type="common">Upland cotton</name>
    <name type="synonym">Gossypium mexicanum</name>
    <dbReference type="NCBI Taxonomy" id="3635"/>
    <lineage>
        <taxon>Eukaryota</taxon>
        <taxon>Viridiplantae</taxon>
        <taxon>Streptophyta</taxon>
        <taxon>Embryophyta</taxon>
        <taxon>Tracheophyta</taxon>
        <taxon>Spermatophyta</taxon>
        <taxon>Magnoliopsida</taxon>
        <taxon>eudicotyledons</taxon>
        <taxon>Gunneridae</taxon>
        <taxon>Pentapetalae</taxon>
        <taxon>rosids</taxon>
        <taxon>malvids</taxon>
        <taxon>Malvales</taxon>
        <taxon>Malvaceae</taxon>
        <taxon>Malvoideae</taxon>
        <taxon>Gossypium</taxon>
    </lineage>
</organism>
<dbReference type="RefSeq" id="XP_016740294.1">
    <property type="nucleotide sequence ID" value="XM_016884805.1"/>
</dbReference>
<dbReference type="SUPFAM" id="SSF57756">
    <property type="entry name" value="Retrovirus zinc finger-like domains"/>
    <property type="match status" value="1"/>
</dbReference>
<dbReference type="STRING" id="3635.A0A1U8NQQ1"/>
<accession>A0A1U8NQQ1</accession>
<reference evidence="5" key="2">
    <citation type="submission" date="2025-08" db="UniProtKB">
        <authorList>
            <consortium name="RefSeq"/>
        </authorList>
    </citation>
    <scope>IDENTIFICATION</scope>
</reference>
<dbReference type="GO" id="GO:0008270">
    <property type="term" value="F:zinc ion binding"/>
    <property type="evidence" value="ECO:0007669"/>
    <property type="project" value="UniProtKB-KW"/>
</dbReference>
<name>A0A1U8NQQ1_GOSHI</name>
<feature type="domain" description="CCHC-type" evidence="3">
    <location>
        <begin position="315"/>
        <end position="330"/>
    </location>
</feature>
<dbReference type="InterPro" id="IPR005162">
    <property type="entry name" value="Retrotrans_gag_dom"/>
</dbReference>
<proteinExistence type="predicted"/>
<dbReference type="PANTHER" id="PTHR35046">
    <property type="entry name" value="ZINC KNUCKLE (CCHC-TYPE) FAMILY PROTEIN"/>
    <property type="match status" value="1"/>
</dbReference>
<evidence type="ECO:0000256" key="1">
    <source>
        <dbReference type="PROSITE-ProRule" id="PRU00047"/>
    </source>
</evidence>
<dbReference type="AlphaFoldDB" id="A0A1U8NQQ1"/>
<evidence type="ECO:0000256" key="2">
    <source>
        <dbReference type="SAM" id="MobiDB-lite"/>
    </source>
</evidence>
<dbReference type="InterPro" id="IPR036875">
    <property type="entry name" value="Znf_CCHC_sf"/>
</dbReference>
<dbReference type="Proteomes" id="UP000818029">
    <property type="component" value="Chromosome D03"/>
</dbReference>
<dbReference type="SMART" id="SM00343">
    <property type="entry name" value="ZnF_C2HC"/>
    <property type="match status" value="1"/>
</dbReference>
<dbReference type="Pfam" id="PF03732">
    <property type="entry name" value="Retrotrans_gag"/>
    <property type="match status" value="1"/>
</dbReference>
<dbReference type="PROSITE" id="PS50158">
    <property type="entry name" value="ZF_CCHC"/>
    <property type="match status" value="1"/>
</dbReference>
<evidence type="ECO:0000259" key="3">
    <source>
        <dbReference type="PROSITE" id="PS50158"/>
    </source>
</evidence>
<gene>
    <name evidence="5" type="primary">LOC107950060</name>
</gene>
<protein>
    <recommendedName>
        <fullName evidence="3">CCHC-type domain-containing protein</fullName>
    </recommendedName>
</protein>
<keyword evidence="4" id="KW-1185">Reference proteome</keyword>
<reference evidence="4" key="1">
    <citation type="journal article" date="2020" name="Nat. Genet.">
        <title>Genomic diversifications of five Gossypium allopolyploid species and their impact on cotton improvement.</title>
        <authorList>
            <person name="Chen Z.J."/>
            <person name="Sreedasyam A."/>
            <person name="Ando A."/>
            <person name="Song Q."/>
            <person name="De Santiago L.M."/>
            <person name="Hulse-Kemp A.M."/>
            <person name="Ding M."/>
            <person name="Ye W."/>
            <person name="Kirkbride R.C."/>
            <person name="Jenkins J."/>
            <person name="Plott C."/>
            <person name="Lovell J."/>
            <person name="Lin Y.M."/>
            <person name="Vaughn R."/>
            <person name="Liu B."/>
            <person name="Simpson S."/>
            <person name="Scheffler B.E."/>
            <person name="Wen L."/>
            <person name="Saski C.A."/>
            <person name="Grover C.E."/>
            <person name="Hu G."/>
            <person name="Conover J.L."/>
            <person name="Carlson J.W."/>
            <person name="Shu S."/>
            <person name="Boston L.B."/>
            <person name="Williams M."/>
            <person name="Peterson D.G."/>
            <person name="McGee K."/>
            <person name="Jones D.C."/>
            <person name="Wendel J.F."/>
            <person name="Stelly D.M."/>
            <person name="Grimwood J."/>
            <person name="Schmutz J."/>
        </authorList>
    </citation>
    <scope>NUCLEOTIDE SEQUENCE [LARGE SCALE GENOMIC DNA]</scope>
    <source>
        <strain evidence="4">cv. TM-1</strain>
    </source>
</reference>
<sequence length="388" mass="44975">MTGSEDRIRDENQPPDLQIQALTHTLQRLLENALEPIHSRLDKIDGGGSQSVHNEQNDENDVEHSPRVNQRLGRAVDDNISNIKVAIPSFQGRTDPDAYLAWESRVEHVFECYNYSEQKEVRLAVMEFIDYALIWWDQLFISRRRTGEGPVRTWAEMKQIMRKRFFPSHYHRDLFQKLQSIKQGNRSVEDYYKEIEVSMMRANIVEDREATMARFLAGLNYEISNVVELQHYVELEDMVHMAIKVERQQRRKSSNRGNTPFKSFSNPLGTPNNFRKQTPFQIKEKGETSKPKAPVVDVGRGKQQMQPERSRDILCFKCLGRGHIVSQCPNGRTMILLESGEIESETEEEEPELHTVDVDEDDDNVQTFATGKALVIKRSLNTQPTQEE</sequence>
<dbReference type="PANTHER" id="PTHR35046:SF9">
    <property type="entry name" value="RNA-DIRECTED DNA POLYMERASE"/>
    <property type="match status" value="1"/>
</dbReference>
<dbReference type="GO" id="GO:0003676">
    <property type="term" value="F:nucleic acid binding"/>
    <property type="evidence" value="ECO:0007669"/>
    <property type="project" value="InterPro"/>
</dbReference>